<protein>
    <submittedName>
        <fullName evidence="2">Uncharacterized protein</fullName>
    </submittedName>
</protein>
<proteinExistence type="predicted"/>
<dbReference type="EMBL" id="CAMAPF010000127">
    <property type="protein sequence ID" value="CAH9104339.1"/>
    <property type="molecule type" value="Genomic_DNA"/>
</dbReference>
<organism evidence="2 3">
    <name type="scientific">Cuscuta epithymum</name>
    <dbReference type="NCBI Taxonomy" id="186058"/>
    <lineage>
        <taxon>Eukaryota</taxon>
        <taxon>Viridiplantae</taxon>
        <taxon>Streptophyta</taxon>
        <taxon>Embryophyta</taxon>
        <taxon>Tracheophyta</taxon>
        <taxon>Spermatophyta</taxon>
        <taxon>Magnoliopsida</taxon>
        <taxon>eudicotyledons</taxon>
        <taxon>Gunneridae</taxon>
        <taxon>Pentapetalae</taxon>
        <taxon>asterids</taxon>
        <taxon>lamiids</taxon>
        <taxon>Solanales</taxon>
        <taxon>Convolvulaceae</taxon>
        <taxon>Cuscuteae</taxon>
        <taxon>Cuscuta</taxon>
        <taxon>Cuscuta subgen. Cuscuta</taxon>
    </lineage>
</organism>
<name>A0AAV0DL69_9ASTE</name>
<reference evidence="2" key="1">
    <citation type="submission" date="2022-07" db="EMBL/GenBank/DDBJ databases">
        <authorList>
            <person name="Macas J."/>
            <person name="Novak P."/>
            <person name="Neumann P."/>
        </authorList>
    </citation>
    <scope>NUCLEOTIDE SEQUENCE</scope>
</reference>
<accession>A0AAV0DL69</accession>
<feature type="compositionally biased region" description="Basic and acidic residues" evidence="1">
    <location>
        <begin position="129"/>
        <end position="140"/>
    </location>
</feature>
<evidence type="ECO:0000313" key="2">
    <source>
        <dbReference type="EMBL" id="CAH9104339.1"/>
    </source>
</evidence>
<evidence type="ECO:0000313" key="3">
    <source>
        <dbReference type="Proteomes" id="UP001152523"/>
    </source>
</evidence>
<keyword evidence="3" id="KW-1185">Reference proteome</keyword>
<evidence type="ECO:0000256" key="1">
    <source>
        <dbReference type="SAM" id="MobiDB-lite"/>
    </source>
</evidence>
<dbReference type="AlphaFoldDB" id="A0AAV0DL69"/>
<feature type="region of interest" description="Disordered" evidence="1">
    <location>
        <begin position="116"/>
        <end position="140"/>
    </location>
</feature>
<sequence length="140" mass="16085">MVKHKGSFIQIPMGHHNSSLFKFLNIFSNFVWLSKSVQDDSISFQHGRMSEIKEPTSISKLIFIYQIKAAGIENQQVFSSEKQPQLPQIQAYSDASDDFDHSDDSLFTNDFLGHATESERHPPISYPQEIRKSKFNHDLP</sequence>
<gene>
    <name evidence="2" type="ORF">CEPIT_LOCUS16754</name>
</gene>
<dbReference type="Proteomes" id="UP001152523">
    <property type="component" value="Unassembled WGS sequence"/>
</dbReference>
<comment type="caution">
    <text evidence="2">The sequence shown here is derived from an EMBL/GenBank/DDBJ whole genome shotgun (WGS) entry which is preliminary data.</text>
</comment>